<dbReference type="InterPro" id="IPR053793">
    <property type="entry name" value="PB1-like"/>
</dbReference>
<dbReference type="Proteomes" id="UP001642360">
    <property type="component" value="Unassembled WGS sequence"/>
</dbReference>
<evidence type="ECO:0000313" key="4">
    <source>
        <dbReference type="Proteomes" id="UP001642360"/>
    </source>
</evidence>
<evidence type="ECO:0000259" key="2">
    <source>
        <dbReference type="PROSITE" id="PS51745"/>
    </source>
</evidence>
<dbReference type="EMBL" id="CAUOFW020002738">
    <property type="protein sequence ID" value="CAK9155777.1"/>
    <property type="molecule type" value="Genomic_DNA"/>
</dbReference>
<comment type="caution">
    <text evidence="3">The sequence shown here is derived from an EMBL/GenBank/DDBJ whole genome shotgun (WGS) entry which is preliminary data.</text>
</comment>
<protein>
    <recommendedName>
        <fullName evidence="2">PB1 domain-containing protein</fullName>
    </recommendedName>
</protein>
<feature type="compositionally biased region" description="Basic and acidic residues" evidence="1">
    <location>
        <begin position="341"/>
        <end position="357"/>
    </location>
</feature>
<feature type="compositionally biased region" description="Low complexity" evidence="1">
    <location>
        <begin position="396"/>
        <end position="408"/>
    </location>
</feature>
<feature type="domain" description="PB1" evidence="2">
    <location>
        <begin position="61"/>
        <end position="167"/>
    </location>
</feature>
<dbReference type="AlphaFoldDB" id="A0ABC8SFT7"/>
<dbReference type="PANTHER" id="PTHR31066:SF68">
    <property type="entry name" value="SERINE_THREONINE-PROTEIN KINASE YAKA-RELATED"/>
    <property type="match status" value="1"/>
</dbReference>
<dbReference type="InterPro" id="IPR053198">
    <property type="entry name" value="Gynoecium_Dev_Regulator"/>
</dbReference>
<reference evidence="3 4" key="1">
    <citation type="submission" date="2024-02" db="EMBL/GenBank/DDBJ databases">
        <authorList>
            <person name="Vignale AGUSTIN F."/>
            <person name="Sosa J E."/>
            <person name="Modenutti C."/>
        </authorList>
    </citation>
    <scope>NUCLEOTIDE SEQUENCE [LARGE SCALE GENOMIC DNA]</scope>
</reference>
<feature type="region of interest" description="Disordered" evidence="1">
    <location>
        <begin position="328"/>
        <end position="408"/>
    </location>
</feature>
<dbReference type="CDD" id="cd06410">
    <property type="entry name" value="PB1_UP2"/>
    <property type="match status" value="1"/>
</dbReference>
<accession>A0ABC8SFT7</accession>
<keyword evidence="4" id="KW-1185">Reference proteome</keyword>
<dbReference type="PANTHER" id="PTHR31066">
    <property type="entry name" value="OS05G0427100 PROTEIN-RELATED"/>
    <property type="match status" value="1"/>
</dbReference>
<proteinExistence type="predicted"/>
<dbReference type="PROSITE" id="PS51745">
    <property type="entry name" value="PB1"/>
    <property type="match status" value="1"/>
</dbReference>
<name>A0ABC8SFT7_9AQUA</name>
<dbReference type="Gene3D" id="3.10.20.90">
    <property type="entry name" value="Phosphatidylinositol 3-kinase Catalytic Subunit, Chain A, domain 1"/>
    <property type="match status" value="1"/>
</dbReference>
<sequence>MDPPPLPPHPPTVPNPIPAVATTTATAITTHLSCPDSTNSSPRSHQNDTWDEPLPPVPGAKLRLMCSYGGHIIPRPHDKSLSYVGGDTRIVALDRHSSLLSLSSRLSCTLLNGRQFTLKYQLPNEDLDSLISVSTDEDLENMIEEYDRTTSTSPLKPSRLRLFLFLAKPETAASMGSLLDDVKSETWFVDALNDAGLLPRGVSDSAAIDTLLEFDGNANNESCREMEGEAKIESLDGKEVKNVSDHMHINMPDSTMVETSSSFGSSSSSPSMSNLPPIKVRVEEGGAMVQHQMVGLDEQFSQTSVAATIQKQDDVFVMMSAPPPPLPTVVGGATVDPTVVSDDRPSRVFSDDERSDHGAPGAFRKPPLPLQPQQRKLGADPYSFPSPDSKHGGGCSLPSPDSVASDSSIASATTTLSKHTIYQDPTLIATWENNAPAGLITSSENISDLNSQIQIQQVQDPVYFLPPQHNQQQKQQQFVHSSAHYVHHPATGPVPMSSYYQVYAPPSQQPLYQPMSQQYPVYLFPVSQTQPYNMTVQSNISDATAVASTRPLNPPNLASFAAYNETNPPIYPPKTTTPTMLEMDANLYRTAGTATPTMVQVSSQQYQKQYVGLSQMPHPSQSIAVASATTSDYGSEYAHPSHDQMYYAQHAAAPLPPQYQTMTPASAMLLSQASAQVAADNTEHQIRSSHQL</sequence>
<dbReference type="SUPFAM" id="SSF54277">
    <property type="entry name" value="CAD &amp; PB1 domains"/>
    <property type="match status" value="1"/>
</dbReference>
<dbReference type="SMART" id="SM00666">
    <property type="entry name" value="PB1"/>
    <property type="match status" value="1"/>
</dbReference>
<gene>
    <name evidence="3" type="ORF">ILEXP_LOCUS24187</name>
</gene>
<feature type="compositionally biased region" description="Polar residues" evidence="1">
    <location>
        <begin position="35"/>
        <end position="44"/>
    </location>
</feature>
<dbReference type="Pfam" id="PF00564">
    <property type="entry name" value="PB1"/>
    <property type="match status" value="1"/>
</dbReference>
<dbReference type="InterPro" id="IPR000270">
    <property type="entry name" value="PB1_dom"/>
</dbReference>
<feature type="region of interest" description="Disordered" evidence="1">
    <location>
        <begin position="31"/>
        <end position="56"/>
    </location>
</feature>
<organism evidence="3 4">
    <name type="scientific">Ilex paraguariensis</name>
    <name type="common">yerba mate</name>
    <dbReference type="NCBI Taxonomy" id="185542"/>
    <lineage>
        <taxon>Eukaryota</taxon>
        <taxon>Viridiplantae</taxon>
        <taxon>Streptophyta</taxon>
        <taxon>Embryophyta</taxon>
        <taxon>Tracheophyta</taxon>
        <taxon>Spermatophyta</taxon>
        <taxon>Magnoliopsida</taxon>
        <taxon>eudicotyledons</taxon>
        <taxon>Gunneridae</taxon>
        <taxon>Pentapetalae</taxon>
        <taxon>asterids</taxon>
        <taxon>campanulids</taxon>
        <taxon>Aquifoliales</taxon>
        <taxon>Aquifoliaceae</taxon>
        <taxon>Ilex</taxon>
    </lineage>
</organism>
<evidence type="ECO:0000256" key="1">
    <source>
        <dbReference type="SAM" id="MobiDB-lite"/>
    </source>
</evidence>
<evidence type="ECO:0000313" key="3">
    <source>
        <dbReference type="EMBL" id="CAK9155777.1"/>
    </source>
</evidence>